<dbReference type="InterPro" id="IPR052895">
    <property type="entry name" value="HetReg/Transcr_Mod"/>
</dbReference>
<name>A0A428TZ89_9HYPO</name>
<sequence>MDGENENGQSSSPRQKDKSLPGHDIFCTPENSNFLSKTPYKTLDPARREIRLIKVLPDPGSGRAVECELLPSAPIAELRGKYLALSYCAGNPRNTDVILVNGVKCNVFANLCHALKCARHFWAKQANPGDQDFLLLWADQICINQADLSERSHQVGFMSDIYESAQQTLVCLSTSNTEGRGMKWFIEISKNKDHTWPQTLRESLYPENPATDILEDMVAFYDEIIESPWWSRAWVFQEFMVSAHATFLSGHHDISWEEARLTLERCNSLVHVFYGPFLMVHIAFIIEVLKVKEWHHDGVLEAASRVELMFETKASWEGTSNLTALLIHSKNCQASDDRDSIYAFIGLADPGYGIIPDYSADNTLVDVLTETTKSIILFENSLKILSVFRYRQVPQLPQPPQLAKQWGLPSWAVDWTKIGVWYDNPDSLSYDVVDRSKPVRKGSKAIASFRKTRHPETRLETTVIEVLGISIKELDYAHRSRFIVTSAQKEPVDLLKPVNVFDAHLCSTEDGGVFEPWILFGPPWLFILEHKPYGYEIWECLDEDYRSYGAHMPYWEAAIMGSSARRVISIF</sequence>
<organism evidence="3 4">
    <name type="scientific">Fusarium ambrosium</name>
    <dbReference type="NCBI Taxonomy" id="131363"/>
    <lineage>
        <taxon>Eukaryota</taxon>
        <taxon>Fungi</taxon>
        <taxon>Dikarya</taxon>
        <taxon>Ascomycota</taxon>
        <taxon>Pezizomycotina</taxon>
        <taxon>Sordariomycetes</taxon>
        <taxon>Hypocreomycetidae</taxon>
        <taxon>Hypocreales</taxon>
        <taxon>Nectriaceae</taxon>
        <taxon>Fusarium</taxon>
        <taxon>Fusarium solani species complex</taxon>
    </lineage>
</organism>
<gene>
    <name evidence="3" type="ORF">CDV31_008698</name>
</gene>
<protein>
    <recommendedName>
        <fullName evidence="2">Heterokaryon incompatibility domain-containing protein</fullName>
    </recommendedName>
</protein>
<dbReference type="EMBL" id="NIZV01000116">
    <property type="protein sequence ID" value="RSM07332.1"/>
    <property type="molecule type" value="Genomic_DNA"/>
</dbReference>
<dbReference type="Pfam" id="PF06985">
    <property type="entry name" value="HET"/>
    <property type="match status" value="1"/>
</dbReference>
<evidence type="ECO:0000256" key="1">
    <source>
        <dbReference type="SAM" id="MobiDB-lite"/>
    </source>
</evidence>
<dbReference type="InterPro" id="IPR010730">
    <property type="entry name" value="HET"/>
</dbReference>
<reference evidence="3 4" key="1">
    <citation type="submission" date="2017-06" db="EMBL/GenBank/DDBJ databases">
        <title>Cmopartive genomic analysis of Ambrosia Fusariam Clade fungi.</title>
        <authorList>
            <person name="Stajich J.E."/>
            <person name="Carrillo J."/>
            <person name="Kijimoto T."/>
            <person name="Eskalen A."/>
            <person name="O'Donnell K."/>
            <person name="Kasson M."/>
        </authorList>
    </citation>
    <scope>NUCLEOTIDE SEQUENCE [LARGE SCALE GENOMIC DNA]</scope>
    <source>
        <strain evidence="3 4">NRRL 20438</strain>
    </source>
</reference>
<dbReference type="PANTHER" id="PTHR24148:SF73">
    <property type="entry name" value="HET DOMAIN PROTEIN (AFU_ORTHOLOGUE AFUA_8G01020)"/>
    <property type="match status" value="1"/>
</dbReference>
<accession>A0A428TZ89</accession>
<evidence type="ECO:0000313" key="3">
    <source>
        <dbReference type="EMBL" id="RSM07332.1"/>
    </source>
</evidence>
<dbReference type="PANTHER" id="PTHR24148">
    <property type="entry name" value="ANKYRIN REPEAT DOMAIN-CONTAINING PROTEIN 39 HOMOLOG-RELATED"/>
    <property type="match status" value="1"/>
</dbReference>
<evidence type="ECO:0000259" key="2">
    <source>
        <dbReference type="Pfam" id="PF06985"/>
    </source>
</evidence>
<proteinExistence type="predicted"/>
<comment type="caution">
    <text evidence="3">The sequence shown here is derived from an EMBL/GenBank/DDBJ whole genome shotgun (WGS) entry which is preliminary data.</text>
</comment>
<keyword evidence="4" id="KW-1185">Reference proteome</keyword>
<dbReference type="Proteomes" id="UP000288429">
    <property type="component" value="Unassembled WGS sequence"/>
</dbReference>
<feature type="domain" description="Heterokaryon incompatibility" evidence="2">
    <location>
        <begin position="82"/>
        <end position="238"/>
    </location>
</feature>
<feature type="compositionally biased region" description="Polar residues" evidence="1">
    <location>
        <begin position="1"/>
        <end position="13"/>
    </location>
</feature>
<dbReference type="AlphaFoldDB" id="A0A428TZ89"/>
<feature type="region of interest" description="Disordered" evidence="1">
    <location>
        <begin position="1"/>
        <end position="24"/>
    </location>
</feature>
<evidence type="ECO:0000313" key="4">
    <source>
        <dbReference type="Proteomes" id="UP000288429"/>
    </source>
</evidence>